<accession>A0ABD4TTP6</accession>
<dbReference type="AlphaFoldDB" id="A0ABD4TTP6"/>
<dbReference type="RefSeq" id="WP_256001439.1">
    <property type="nucleotide sequence ID" value="NZ_JAGPYW010000019.1"/>
</dbReference>
<dbReference type="SUPFAM" id="SSF46785">
    <property type="entry name" value="Winged helix' DNA-binding domain"/>
    <property type="match status" value="1"/>
</dbReference>
<dbReference type="InterPro" id="IPR038461">
    <property type="entry name" value="Schlafen_AlbA_2_dom_sf"/>
</dbReference>
<dbReference type="Proteomes" id="UP001205080">
    <property type="component" value="Unassembled WGS sequence"/>
</dbReference>
<comment type="caution">
    <text evidence="3">The sequence shown here is derived from an EMBL/GenBank/DDBJ whole genome shotgun (WGS) entry which is preliminary data.</text>
</comment>
<gene>
    <name evidence="3" type="ORF">KBX22_10475</name>
</gene>
<feature type="region of interest" description="Disordered" evidence="1">
    <location>
        <begin position="455"/>
        <end position="475"/>
    </location>
</feature>
<dbReference type="InterPro" id="IPR036390">
    <property type="entry name" value="WH_DNA-bd_sf"/>
</dbReference>
<dbReference type="InterPro" id="IPR007421">
    <property type="entry name" value="Schlafen_AlbA_2_dom"/>
</dbReference>
<reference evidence="3 4" key="1">
    <citation type="submission" date="2021-04" db="EMBL/GenBank/DDBJ databases">
        <title>Corynebacterium genitalium sp. nov. and Corynebacterium genitalium sp. nov., two new species of the genus Corynebacterium.</title>
        <authorList>
            <person name="Jaen-Luchoro D."/>
            <person name="Pinyeiro-Iglesias B."/>
            <person name="Al-Shaer S."/>
            <person name="Karlsson R."/>
            <person name="Gonzales-Siles L."/>
            <person name="Cardew S."/>
            <person name="Jensie-Markopolous S."/>
            <person name="Ohlen M."/>
            <person name="Inganas E."/>
            <person name="Moore E.R.B."/>
        </authorList>
    </citation>
    <scope>NUCLEOTIDE SEQUENCE [LARGE SCALE GENOMIC DNA]</scope>
    <source>
        <strain evidence="3 4">CCUG 55013</strain>
    </source>
</reference>
<proteinExistence type="predicted"/>
<dbReference type="Gene3D" id="3.30.950.30">
    <property type="entry name" value="Schlafen, AAA domain"/>
    <property type="match status" value="1"/>
</dbReference>
<evidence type="ECO:0000259" key="2">
    <source>
        <dbReference type="Pfam" id="PF04326"/>
    </source>
</evidence>
<evidence type="ECO:0000256" key="1">
    <source>
        <dbReference type="SAM" id="MobiDB-lite"/>
    </source>
</evidence>
<protein>
    <submittedName>
        <fullName evidence="3">DNA binding domain-containing protein</fullName>
    </submittedName>
</protein>
<organism evidence="3 4">
    <name type="scientific">Corynebacterium pseudogenitalium</name>
    <dbReference type="NCBI Taxonomy" id="38303"/>
    <lineage>
        <taxon>Bacteria</taxon>
        <taxon>Bacillati</taxon>
        <taxon>Actinomycetota</taxon>
        <taxon>Actinomycetes</taxon>
        <taxon>Mycobacteriales</taxon>
        <taxon>Corynebacteriaceae</taxon>
        <taxon>Corynebacterium</taxon>
    </lineage>
</organism>
<sequence>MQAEELSKIVADLRLVGETPRVEVKSNVGKSILETLSAFANTRGGVILIGLSEDASFAPLDRFDAQRAQDAVASRCDQLSPVLRPLVTPVPFEGSVIVVVEVPTLPPREQPCYVKERGMYKGSFTRTGEGERRLEPYEIDRLLEERTQPTWDEEPVTDASPDDLDTDLLTPYLSHQKSLRPRTFKQGDVTAMQRLRILDGEHPTLAALLTMGEYPQQFFPRLTITFTLLPGTEIGEVAEGIRFLDNATLTGTIPEMVEAGVELVKKNMRTASVIGDVYRKDMPDYPVEAVREALVNAVMHRDYSPAARGGQVQIMMFADRLEITNPGGLYGGVTTENLGDAGVSNSRNQRLSTFLEELRFDDGGPVAENRGSGIAVIEQALAKALMPPPTYANSLTHFTITFHKRRIIAAERHGTAIDQVKDLLATKESWSTTELVAETQLSRTAVQNALNRLVDAGEAERTEPHKSPRQRYRAT</sequence>
<dbReference type="Pfam" id="PF04326">
    <property type="entry name" value="SLFN_AlbA_2"/>
    <property type="match status" value="1"/>
</dbReference>
<dbReference type="InterPro" id="IPR038475">
    <property type="entry name" value="RecG_C_sf"/>
</dbReference>
<evidence type="ECO:0000313" key="4">
    <source>
        <dbReference type="Proteomes" id="UP001205080"/>
    </source>
</evidence>
<feature type="domain" description="Schlafen AlbA-2" evidence="2">
    <location>
        <begin position="18"/>
        <end position="134"/>
    </location>
</feature>
<name>A0ABD4TTP6_9CORY</name>
<dbReference type="PANTHER" id="PTHR30595">
    <property type="entry name" value="GLPR-RELATED TRANSCRIPTIONAL REPRESSOR"/>
    <property type="match status" value="1"/>
</dbReference>
<dbReference type="PANTHER" id="PTHR30595:SF6">
    <property type="entry name" value="SCHLAFEN ALBA-2 DOMAIN-CONTAINING PROTEIN"/>
    <property type="match status" value="1"/>
</dbReference>
<dbReference type="Gene3D" id="3.30.565.60">
    <property type="match status" value="1"/>
</dbReference>
<evidence type="ECO:0000313" key="3">
    <source>
        <dbReference type="EMBL" id="MCQ4615143.1"/>
    </source>
</evidence>
<dbReference type="EMBL" id="JAGPYW010000019">
    <property type="protein sequence ID" value="MCQ4615143.1"/>
    <property type="molecule type" value="Genomic_DNA"/>
</dbReference>
<dbReference type="Pfam" id="PF13749">
    <property type="entry name" value="HATPase_c_4"/>
    <property type="match status" value="1"/>
</dbReference>